<reference evidence="2 3" key="1">
    <citation type="journal article" date="2006" name="Science">
        <title>The genome of black cottonwood, Populus trichocarpa (Torr. &amp; Gray).</title>
        <authorList>
            <person name="Tuskan G.A."/>
            <person name="Difazio S."/>
            <person name="Jansson S."/>
            <person name="Bohlmann J."/>
            <person name="Grigoriev I."/>
            <person name="Hellsten U."/>
            <person name="Putnam N."/>
            <person name="Ralph S."/>
            <person name="Rombauts S."/>
            <person name="Salamov A."/>
            <person name="Schein J."/>
            <person name="Sterck L."/>
            <person name="Aerts A."/>
            <person name="Bhalerao R.R."/>
            <person name="Bhalerao R.P."/>
            <person name="Blaudez D."/>
            <person name="Boerjan W."/>
            <person name="Brun A."/>
            <person name="Brunner A."/>
            <person name="Busov V."/>
            <person name="Campbell M."/>
            <person name="Carlson J."/>
            <person name="Chalot M."/>
            <person name="Chapman J."/>
            <person name="Chen G.L."/>
            <person name="Cooper D."/>
            <person name="Coutinho P.M."/>
            <person name="Couturier J."/>
            <person name="Covert S."/>
            <person name="Cronk Q."/>
            <person name="Cunningham R."/>
            <person name="Davis J."/>
            <person name="Degroeve S."/>
            <person name="Dejardin A."/>
            <person name="Depamphilis C."/>
            <person name="Detter J."/>
            <person name="Dirks B."/>
            <person name="Dubchak I."/>
            <person name="Duplessis S."/>
            <person name="Ehlting J."/>
            <person name="Ellis B."/>
            <person name="Gendler K."/>
            <person name="Goodstein D."/>
            <person name="Gribskov M."/>
            <person name="Grimwood J."/>
            <person name="Groover A."/>
            <person name="Gunter L."/>
            <person name="Hamberger B."/>
            <person name="Heinze B."/>
            <person name="Helariutta Y."/>
            <person name="Henrissat B."/>
            <person name="Holligan D."/>
            <person name="Holt R."/>
            <person name="Huang W."/>
            <person name="Islam-Faridi N."/>
            <person name="Jones S."/>
            <person name="Jones-Rhoades M."/>
            <person name="Jorgensen R."/>
            <person name="Joshi C."/>
            <person name="Kangasjarvi J."/>
            <person name="Karlsson J."/>
            <person name="Kelleher C."/>
            <person name="Kirkpatrick R."/>
            <person name="Kirst M."/>
            <person name="Kohler A."/>
            <person name="Kalluri U."/>
            <person name="Larimer F."/>
            <person name="Leebens-Mack J."/>
            <person name="Leple J.C."/>
            <person name="Locascio P."/>
            <person name="Lou Y."/>
            <person name="Lucas S."/>
            <person name="Martin F."/>
            <person name="Montanini B."/>
            <person name="Napoli C."/>
            <person name="Nelson D.R."/>
            <person name="Nelson C."/>
            <person name="Nieminen K."/>
            <person name="Nilsson O."/>
            <person name="Pereda V."/>
            <person name="Peter G."/>
            <person name="Philippe R."/>
            <person name="Pilate G."/>
            <person name="Poliakov A."/>
            <person name="Razumovskaya J."/>
            <person name="Richardson P."/>
            <person name="Rinaldi C."/>
            <person name="Ritland K."/>
            <person name="Rouze P."/>
            <person name="Ryaboy D."/>
            <person name="Schmutz J."/>
            <person name="Schrader J."/>
            <person name="Segerman B."/>
            <person name="Shin H."/>
            <person name="Siddiqui A."/>
            <person name="Sterky F."/>
            <person name="Terry A."/>
            <person name="Tsai C.J."/>
            <person name="Uberbacher E."/>
            <person name="Unneberg P."/>
            <person name="Vahala J."/>
            <person name="Wall K."/>
            <person name="Wessler S."/>
            <person name="Yang G."/>
            <person name="Yin T."/>
            <person name="Douglas C."/>
            <person name="Marra M."/>
            <person name="Sandberg G."/>
            <person name="Van de Peer Y."/>
            <person name="Rokhsar D."/>
        </authorList>
    </citation>
    <scope>NUCLEOTIDE SEQUENCE [LARGE SCALE GENOMIC DNA]</scope>
    <source>
        <strain evidence="3">cv. Nisqually</strain>
    </source>
</reference>
<protein>
    <recommendedName>
        <fullName evidence="1">Eukaryotic translation initiation factor 3 subunit G N-terminal domain-containing protein</fullName>
    </recommendedName>
</protein>
<dbReference type="InParanoid" id="A0A2K2A4L0"/>
<dbReference type="Proteomes" id="UP000006729">
    <property type="component" value="Chromosome 6"/>
</dbReference>
<feature type="domain" description="Eukaryotic translation initiation factor 3 subunit G N-terminal" evidence="1">
    <location>
        <begin position="114"/>
        <end position="150"/>
    </location>
</feature>
<name>A0A2K2A4L0_POPTR</name>
<evidence type="ECO:0000313" key="3">
    <source>
        <dbReference type="Proteomes" id="UP000006729"/>
    </source>
</evidence>
<dbReference type="InterPro" id="IPR024675">
    <property type="entry name" value="eIF3g_N"/>
</dbReference>
<gene>
    <name evidence="2" type="ORF">POPTR_006G191300</name>
</gene>
<sequence>MTEMEFSHHEPAYRGGCGLALLAALVAELRDCCASQERNVQGDECSGRWKQNPEKTKLRADESTRICCGFAAFVEAELMLEMDLEGLAERLRHEMELIIETELVLGGEPKRADGNGKSEAKGKEKVSESCLGCFICEGKHFTRDCPLKSTAECYFRGEGWRRNGIPMNSSSLAWAEVNSAGCVGCGEARQVSNIGNTCSFGARRMVGELDVCMGAHVVLRSDFVWMYFVKEGTDSLGARRGI</sequence>
<proteinExistence type="predicted"/>
<dbReference type="Pfam" id="PF12353">
    <property type="entry name" value="eIF3g"/>
    <property type="match status" value="1"/>
</dbReference>
<evidence type="ECO:0000259" key="1">
    <source>
        <dbReference type="Pfam" id="PF12353"/>
    </source>
</evidence>
<dbReference type="EMBL" id="CM009295">
    <property type="protein sequence ID" value="PNT32465.1"/>
    <property type="molecule type" value="Genomic_DNA"/>
</dbReference>
<organism evidence="2 3">
    <name type="scientific">Populus trichocarpa</name>
    <name type="common">Western balsam poplar</name>
    <name type="synonym">Populus balsamifera subsp. trichocarpa</name>
    <dbReference type="NCBI Taxonomy" id="3694"/>
    <lineage>
        <taxon>Eukaryota</taxon>
        <taxon>Viridiplantae</taxon>
        <taxon>Streptophyta</taxon>
        <taxon>Embryophyta</taxon>
        <taxon>Tracheophyta</taxon>
        <taxon>Spermatophyta</taxon>
        <taxon>Magnoliopsida</taxon>
        <taxon>eudicotyledons</taxon>
        <taxon>Gunneridae</taxon>
        <taxon>Pentapetalae</taxon>
        <taxon>rosids</taxon>
        <taxon>fabids</taxon>
        <taxon>Malpighiales</taxon>
        <taxon>Salicaceae</taxon>
        <taxon>Saliceae</taxon>
        <taxon>Populus</taxon>
    </lineage>
</organism>
<dbReference type="AlphaFoldDB" id="A0A2K2A4L0"/>
<accession>A0A2K2A4L0</accession>
<keyword evidence="3" id="KW-1185">Reference proteome</keyword>
<evidence type="ECO:0000313" key="2">
    <source>
        <dbReference type="EMBL" id="PNT32465.1"/>
    </source>
</evidence>